<name>A0AA42ELU7_GLAPU</name>
<comment type="caution">
    <text evidence="1">The sequence shown here is derived from an EMBL/GenBank/DDBJ whole genome shotgun (WGS) entry which is preliminary data.</text>
</comment>
<evidence type="ECO:0000313" key="2">
    <source>
        <dbReference type="Proteomes" id="UP001148834"/>
    </source>
</evidence>
<sequence length="437" mass="48206">MQYFASVKSLGDSNTVNQSAQMAWRTERFNRQLHPTEKQRIKDLAKELAKEKGKDPKYWEEQLTLVASAMNDEKENQLISAGLAMIFNNEQSAPSISKEKLETERNNLAIAYQVMQNEAKKNQSLKWQNGSDVVLFGEKVKMFQSTESQYKNSQMFGSLNYPSISQYPNNNVATLDDFGRLNGLDNNSLKYRSELFGVIGNSHKDRQDNAGLLNKTYYNYFVTPKGIADPVVLEDLALGGVAYKLGTNAISGTSRLLHATGETFAKTMVSDEAIALGIVAERQLGIVLGGISNTTRTYIGNSLKVAQEAPLKTTVVNGLATGSTATVSEIYDYTKNKNKKEFTRENVYKSIYSISVDISKGLLFGNMPLGAATVGNIVVDKVATGDGNVGKNIATSISGAVWDEKLKASPSPFMREIFIKYSEEKLDNLSSPTERKE</sequence>
<accession>A0AA42ELU7</accession>
<dbReference type="EMBL" id="JAODIR010000097">
    <property type="protein sequence ID" value="MDD2169123.1"/>
    <property type="molecule type" value="Genomic_DNA"/>
</dbReference>
<reference evidence="1" key="1">
    <citation type="submission" date="2022-09" db="EMBL/GenBank/DDBJ databases">
        <title>Molecular characterization of Glaesserella parasuis strains circulating in commercial swine farms using whole-genome sequencing.</title>
        <authorList>
            <person name="Mugabi R."/>
            <person name="Clavijo M."/>
            <person name="Li G."/>
        </authorList>
    </citation>
    <scope>NUCLEOTIDE SEQUENCE</scope>
    <source>
        <strain evidence="1">0435-53</strain>
    </source>
</reference>
<organism evidence="1 2">
    <name type="scientific">Glaesserella parasuis</name>
    <name type="common">Haemophilus parasuis</name>
    <dbReference type="NCBI Taxonomy" id="738"/>
    <lineage>
        <taxon>Bacteria</taxon>
        <taxon>Pseudomonadati</taxon>
        <taxon>Pseudomonadota</taxon>
        <taxon>Gammaproteobacteria</taxon>
        <taxon>Pasteurellales</taxon>
        <taxon>Pasteurellaceae</taxon>
        <taxon>Glaesserella</taxon>
    </lineage>
</organism>
<evidence type="ECO:0000313" key="1">
    <source>
        <dbReference type="EMBL" id="MDD2169123.1"/>
    </source>
</evidence>
<protein>
    <submittedName>
        <fullName evidence="1">Uncharacterized protein</fullName>
    </submittedName>
</protein>
<proteinExistence type="predicted"/>
<gene>
    <name evidence="1" type="ORF">N5925_11205</name>
</gene>
<dbReference type="AlphaFoldDB" id="A0AA42ELU7"/>
<dbReference type="Proteomes" id="UP001148834">
    <property type="component" value="Unassembled WGS sequence"/>
</dbReference>